<feature type="transmembrane region" description="Helical" evidence="1">
    <location>
        <begin position="55"/>
        <end position="73"/>
    </location>
</feature>
<proteinExistence type="predicted"/>
<accession>A0A9W5LLS8</accession>
<protein>
    <submittedName>
        <fullName evidence="2">Uncharacterized protein</fullName>
    </submittedName>
</protein>
<evidence type="ECO:0000256" key="1">
    <source>
        <dbReference type="SAM" id="Phobius"/>
    </source>
</evidence>
<keyword evidence="3" id="KW-1185">Reference proteome</keyword>
<dbReference type="EMBL" id="AMXN01000001">
    <property type="protein sequence ID" value="ELS62961.1"/>
    <property type="molecule type" value="Genomic_DNA"/>
</dbReference>
<gene>
    <name evidence="2" type="ORF">BSI_03520</name>
</gene>
<dbReference type="AlphaFoldDB" id="A0A9W5LLS8"/>
<sequence length="81" mass="8819">MKALPQAPFSIGLKTIGAGMIPLKGVEQMRLLGMIFLIAAVAFILLGVFLKLAAFFFVSMLTLIAAVVLFTILKKNRHNQT</sequence>
<organism evidence="2 3">
    <name type="scientific">Bacillus inaquosorum KCTC 13429</name>
    <dbReference type="NCBI Taxonomy" id="1236548"/>
    <lineage>
        <taxon>Bacteria</taxon>
        <taxon>Bacillati</taxon>
        <taxon>Bacillota</taxon>
        <taxon>Bacilli</taxon>
        <taxon>Bacillales</taxon>
        <taxon>Bacillaceae</taxon>
        <taxon>Bacillus</taxon>
    </lineage>
</organism>
<evidence type="ECO:0000313" key="2">
    <source>
        <dbReference type="EMBL" id="ELS62961.1"/>
    </source>
</evidence>
<comment type="caution">
    <text evidence="2">The sequence shown here is derived from an EMBL/GenBank/DDBJ whole genome shotgun (WGS) entry which is preliminary data.</text>
</comment>
<reference evidence="2 3" key="1">
    <citation type="journal article" date="2014" name="Syst. Appl. Microbiol.">
        <title>Genomic insights into the taxonomic status of the three subspecies of Bacillus subtilis.</title>
        <authorList>
            <person name="Yi H."/>
            <person name="Chun J."/>
            <person name="Cha C.J."/>
        </authorList>
    </citation>
    <scope>NUCLEOTIDE SEQUENCE [LARGE SCALE GENOMIC DNA]</scope>
    <source>
        <strain evidence="2 3">KCTC 13429</strain>
    </source>
</reference>
<feature type="transmembrane region" description="Helical" evidence="1">
    <location>
        <begin position="31"/>
        <end position="49"/>
    </location>
</feature>
<evidence type="ECO:0000313" key="3">
    <source>
        <dbReference type="Proteomes" id="UP000011182"/>
    </source>
</evidence>
<name>A0A9W5LLS8_9BACI</name>
<keyword evidence="1" id="KW-0812">Transmembrane</keyword>
<keyword evidence="1" id="KW-0472">Membrane</keyword>
<keyword evidence="1" id="KW-1133">Transmembrane helix</keyword>
<dbReference type="Proteomes" id="UP000011182">
    <property type="component" value="Unassembled WGS sequence"/>
</dbReference>